<sequence>MDFVDSILILILSIGPLVDCADAFRPSACIASGTGAIAALPREVIRQGHKNRQRKTGMMGPAAQLSYDSVRPGHLLQALPDVVEWPSTAGDSEEEEEEEDNAESPFVLWADHEIGKKHRKAVRRQQVSEKIPAPPEGFGKRTYEKGIDEDPPDDMQADRDSISQVEAIYCKFCQMWLNGPTQQGGQITKSARSTKRLSGSFLGSDNGIVVRYGWKPQLPYAAYAVPGPPPPPYDSASASNMDLQLQ</sequence>
<feature type="chain" id="PRO_5012050910" evidence="2">
    <location>
        <begin position="24"/>
        <end position="246"/>
    </location>
</feature>
<dbReference type="OrthoDB" id="10670339at2759"/>
<feature type="region of interest" description="Disordered" evidence="1">
    <location>
        <begin position="225"/>
        <end position="246"/>
    </location>
</feature>
<evidence type="ECO:0000313" key="4">
    <source>
        <dbReference type="Proteomes" id="UP000186817"/>
    </source>
</evidence>
<evidence type="ECO:0000256" key="2">
    <source>
        <dbReference type="SAM" id="SignalP"/>
    </source>
</evidence>
<evidence type="ECO:0000313" key="3">
    <source>
        <dbReference type="EMBL" id="OLP87222.1"/>
    </source>
</evidence>
<proteinExistence type="predicted"/>
<reference evidence="3 4" key="1">
    <citation type="submission" date="2016-02" db="EMBL/GenBank/DDBJ databases">
        <title>Genome analysis of coral dinoflagellate symbionts highlights evolutionary adaptations to a symbiotic lifestyle.</title>
        <authorList>
            <person name="Aranda M."/>
            <person name="Li Y."/>
            <person name="Liew Y.J."/>
            <person name="Baumgarten S."/>
            <person name="Simakov O."/>
            <person name="Wilson M."/>
            <person name="Piel J."/>
            <person name="Ashoor H."/>
            <person name="Bougouffa S."/>
            <person name="Bajic V.B."/>
            <person name="Ryu T."/>
            <person name="Ravasi T."/>
            <person name="Bayer T."/>
            <person name="Micklem G."/>
            <person name="Kim H."/>
            <person name="Bhak J."/>
            <person name="Lajeunesse T.C."/>
            <person name="Voolstra C.R."/>
        </authorList>
    </citation>
    <scope>NUCLEOTIDE SEQUENCE [LARGE SCALE GENOMIC DNA]</scope>
    <source>
        <strain evidence="3 4">CCMP2467</strain>
    </source>
</reference>
<name>A0A1Q9CWB3_SYMMI</name>
<organism evidence="3 4">
    <name type="scientific">Symbiodinium microadriaticum</name>
    <name type="common">Dinoflagellate</name>
    <name type="synonym">Zooxanthella microadriatica</name>
    <dbReference type="NCBI Taxonomy" id="2951"/>
    <lineage>
        <taxon>Eukaryota</taxon>
        <taxon>Sar</taxon>
        <taxon>Alveolata</taxon>
        <taxon>Dinophyceae</taxon>
        <taxon>Suessiales</taxon>
        <taxon>Symbiodiniaceae</taxon>
        <taxon>Symbiodinium</taxon>
    </lineage>
</organism>
<dbReference type="AlphaFoldDB" id="A0A1Q9CWB3"/>
<comment type="caution">
    <text evidence="3">The sequence shown here is derived from an EMBL/GenBank/DDBJ whole genome shotgun (WGS) entry which is preliminary data.</text>
</comment>
<evidence type="ECO:0000256" key="1">
    <source>
        <dbReference type="SAM" id="MobiDB-lite"/>
    </source>
</evidence>
<dbReference type="Proteomes" id="UP000186817">
    <property type="component" value="Unassembled WGS sequence"/>
</dbReference>
<dbReference type="EMBL" id="LSRX01000872">
    <property type="protein sequence ID" value="OLP87222.1"/>
    <property type="molecule type" value="Genomic_DNA"/>
</dbReference>
<feature type="signal peptide" evidence="2">
    <location>
        <begin position="1"/>
        <end position="23"/>
    </location>
</feature>
<keyword evidence="2" id="KW-0732">Signal</keyword>
<protein>
    <submittedName>
        <fullName evidence="3">Uncharacterized protein</fullName>
    </submittedName>
</protein>
<gene>
    <name evidence="3" type="ORF">AK812_SmicGene31578</name>
</gene>
<feature type="compositionally biased region" description="Acidic residues" evidence="1">
    <location>
        <begin position="91"/>
        <end position="102"/>
    </location>
</feature>
<feature type="compositionally biased region" description="Basic and acidic residues" evidence="1">
    <location>
        <begin position="138"/>
        <end position="148"/>
    </location>
</feature>
<feature type="region of interest" description="Disordered" evidence="1">
    <location>
        <begin position="83"/>
        <end position="103"/>
    </location>
</feature>
<feature type="region of interest" description="Disordered" evidence="1">
    <location>
        <begin position="121"/>
        <end position="157"/>
    </location>
</feature>
<keyword evidence="4" id="KW-1185">Reference proteome</keyword>
<accession>A0A1Q9CWB3</accession>